<keyword evidence="15" id="KW-1185">Reference proteome</keyword>
<dbReference type="UniPathway" id="UPA00378"/>
<evidence type="ECO:0000313" key="15">
    <source>
        <dbReference type="Proteomes" id="UP000572635"/>
    </source>
</evidence>
<keyword evidence="10" id="KW-1003">Cell membrane</keyword>
<evidence type="ECO:0000256" key="2">
    <source>
        <dbReference type="ARBA" id="ARBA00004922"/>
    </source>
</evidence>
<keyword evidence="7 10" id="KW-1133">Transmembrane helix</keyword>
<feature type="region of interest" description="Disordered" evidence="11">
    <location>
        <begin position="1"/>
        <end position="27"/>
    </location>
</feature>
<keyword evidence="4 10" id="KW-0328">Glycosyltransferase</keyword>
<dbReference type="GO" id="GO:0012505">
    <property type="term" value="C:endomembrane system"/>
    <property type="evidence" value="ECO:0007669"/>
    <property type="project" value="UniProtKB-SubCell"/>
</dbReference>
<keyword evidence="5 10" id="KW-0808">Transferase</keyword>
<comment type="subcellular location">
    <subcellularLocation>
        <location evidence="10">Cell membrane</location>
    </subcellularLocation>
    <subcellularLocation>
        <location evidence="1">Endomembrane system</location>
        <topology evidence="1">Multi-pass membrane protein</topology>
    </subcellularLocation>
</comment>
<dbReference type="PANTHER" id="PTHR10050">
    <property type="entry name" value="DOLICHYL-PHOSPHATE-MANNOSE--PROTEIN MANNOSYLTRANSFERASE"/>
    <property type="match status" value="1"/>
</dbReference>
<evidence type="ECO:0000256" key="3">
    <source>
        <dbReference type="ARBA" id="ARBA00007222"/>
    </source>
</evidence>
<evidence type="ECO:0000259" key="13">
    <source>
        <dbReference type="Pfam" id="PF16192"/>
    </source>
</evidence>
<comment type="similarity">
    <text evidence="3 10">Belongs to the glycosyltransferase 39 family.</text>
</comment>
<evidence type="ECO:0000256" key="7">
    <source>
        <dbReference type="ARBA" id="ARBA00022989"/>
    </source>
</evidence>
<evidence type="ECO:0000256" key="8">
    <source>
        <dbReference type="ARBA" id="ARBA00023136"/>
    </source>
</evidence>
<protein>
    <recommendedName>
        <fullName evidence="9 10">Polyprenol-phosphate-mannose--protein mannosyltransferase</fullName>
        <ecNumber evidence="10">2.4.1.-</ecNumber>
    </recommendedName>
</protein>
<feature type="domain" description="Protein O-mannosyl-transferase C-terminal four TM" evidence="13">
    <location>
        <begin position="424"/>
        <end position="545"/>
    </location>
</feature>
<dbReference type="Pfam" id="PF16192">
    <property type="entry name" value="PMT_4TMC"/>
    <property type="match status" value="1"/>
</dbReference>
<evidence type="ECO:0000256" key="4">
    <source>
        <dbReference type="ARBA" id="ARBA00022676"/>
    </source>
</evidence>
<feature type="transmembrane region" description="Helical" evidence="10">
    <location>
        <begin position="228"/>
        <end position="261"/>
    </location>
</feature>
<dbReference type="InterPro" id="IPR032421">
    <property type="entry name" value="PMT_4TMC"/>
</dbReference>
<evidence type="ECO:0000256" key="6">
    <source>
        <dbReference type="ARBA" id="ARBA00022692"/>
    </source>
</evidence>
<feature type="transmembrane region" description="Helical" evidence="10">
    <location>
        <begin position="483"/>
        <end position="501"/>
    </location>
</feature>
<sequence length="619" mass="67157">MTSTAPPYRAEHAAPSPPAEPARPHLPPMPTPAWAGWAGAVLLAVFAGVLRFIRLGEPPSIYFDETYYAKDAYSLLEFGYEHETLENADDLLARGGRDLWTGGADFVVHPPAGKWMIALGDWLWGLTPFGTSMTPEGWRVAAALFGALSVLVLVRVAVRMTRSWLLGCAAGLLLALDGLHFTMSRIAMVDVFLTFWVLAGFACLLVDRDRMRERLLADPTAAWLGVRWWRLAAGLCFGLAVGTKWSALFFIAAFGLLTVAWDFGARRSAGQRGDGGGRWSSILTGRAPEGGAAAGRETLLAVRTAALLVLCALVGAALAVLVWAALGAGPAAVAAVLLVLSAVGLAFALRRSLLLRCWLLFDAVPAFLQTVVVAAGVYLASWAGWFATAGGYGRQYGAEHPLPALERLPDWLSGPIDAVRGLAVYHSQMMQFHSTLDAPHDYASRPWEWIVMRTPVAFFYEGDQTGCGAAKCSSAILAIGTPVLWWLSVAALVVMAGWWLVYRDWRAGAVLLAVAAGWLPWFAYPDRTMFVFYALPFLPFLVLAMVLALGLAMGDDGAGPDYLPGRRIFGGIVFGVVMLLVIIDFAYMYPVLSAELMPYEAWRERMWFETWIFGNAGGE</sequence>
<feature type="transmembrane region" description="Helical" evidence="10">
    <location>
        <begin position="530"/>
        <end position="552"/>
    </location>
</feature>
<feature type="transmembrane region" description="Helical" evidence="10">
    <location>
        <begin position="508"/>
        <end position="524"/>
    </location>
</feature>
<keyword evidence="6 10" id="KW-0812">Transmembrane</keyword>
<dbReference type="EC" id="2.4.1.-" evidence="10"/>
<organism evidence="14 15">
    <name type="scientific">Nocardiopsis composta</name>
    <dbReference type="NCBI Taxonomy" id="157465"/>
    <lineage>
        <taxon>Bacteria</taxon>
        <taxon>Bacillati</taxon>
        <taxon>Actinomycetota</taxon>
        <taxon>Actinomycetes</taxon>
        <taxon>Streptosporangiales</taxon>
        <taxon>Nocardiopsidaceae</taxon>
        <taxon>Nocardiopsis</taxon>
    </lineage>
</organism>
<feature type="transmembrane region" description="Helical" evidence="10">
    <location>
        <begin position="568"/>
        <end position="589"/>
    </location>
</feature>
<feature type="transmembrane region" description="Helical" evidence="10">
    <location>
        <begin position="305"/>
        <end position="326"/>
    </location>
</feature>
<dbReference type="EMBL" id="JACHDB010000001">
    <property type="protein sequence ID" value="MBB5434445.1"/>
    <property type="molecule type" value="Genomic_DNA"/>
</dbReference>
<keyword evidence="8 10" id="KW-0472">Membrane</keyword>
<feature type="transmembrane region" description="Helical" evidence="10">
    <location>
        <begin position="357"/>
        <end position="380"/>
    </location>
</feature>
<dbReference type="GO" id="GO:0005886">
    <property type="term" value="C:plasma membrane"/>
    <property type="evidence" value="ECO:0007669"/>
    <property type="project" value="UniProtKB-SubCell"/>
</dbReference>
<dbReference type="Proteomes" id="UP000572635">
    <property type="component" value="Unassembled WGS sequence"/>
</dbReference>
<feature type="compositionally biased region" description="Pro residues" evidence="11">
    <location>
        <begin position="15"/>
        <end position="27"/>
    </location>
</feature>
<feature type="transmembrane region" description="Helical" evidence="10">
    <location>
        <begin position="189"/>
        <end position="208"/>
    </location>
</feature>
<feature type="transmembrane region" description="Helical" evidence="10">
    <location>
        <begin position="34"/>
        <end position="53"/>
    </location>
</feature>
<dbReference type="RefSeq" id="WP_184395061.1">
    <property type="nucleotide sequence ID" value="NZ_BAAAJD010000053.1"/>
</dbReference>
<feature type="domain" description="ArnT-like N-terminal" evidence="12">
    <location>
        <begin position="103"/>
        <end position="259"/>
    </location>
</feature>
<feature type="transmembrane region" description="Helical" evidence="10">
    <location>
        <begin position="164"/>
        <end position="182"/>
    </location>
</feature>
<evidence type="ECO:0000313" key="14">
    <source>
        <dbReference type="EMBL" id="MBB5434445.1"/>
    </source>
</evidence>
<gene>
    <name evidence="14" type="ORF">HDA36_004529</name>
</gene>
<evidence type="ECO:0000256" key="10">
    <source>
        <dbReference type="RuleBase" id="RU367007"/>
    </source>
</evidence>
<feature type="transmembrane region" description="Helical" evidence="10">
    <location>
        <begin position="332"/>
        <end position="350"/>
    </location>
</feature>
<evidence type="ECO:0000256" key="11">
    <source>
        <dbReference type="SAM" id="MobiDB-lite"/>
    </source>
</evidence>
<accession>A0A7W8QR73</accession>
<feature type="transmembrane region" description="Helical" evidence="10">
    <location>
        <begin position="140"/>
        <end position="158"/>
    </location>
</feature>
<dbReference type="GO" id="GO:0004169">
    <property type="term" value="F:dolichyl-phosphate-mannose-protein mannosyltransferase activity"/>
    <property type="evidence" value="ECO:0007669"/>
    <property type="project" value="UniProtKB-UniRule"/>
</dbReference>
<comment type="pathway">
    <text evidence="2 10">Protein modification; protein glycosylation.</text>
</comment>
<dbReference type="PANTHER" id="PTHR10050:SF46">
    <property type="entry name" value="PROTEIN O-MANNOSYL-TRANSFERASE 2"/>
    <property type="match status" value="1"/>
</dbReference>
<dbReference type="AlphaFoldDB" id="A0A7W8QR73"/>
<evidence type="ECO:0000256" key="1">
    <source>
        <dbReference type="ARBA" id="ARBA00004127"/>
    </source>
</evidence>
<dbReference type="InterPro" id="IPR003342">
    <property type="entry name" value="ArnT-like_N"/>
</dbReference>
<evidence type="ECO:0000259" key="12">
    <source>
        <dbReference type="Pfam" id="PF02366"/>
    </source>
</evidence>
<name>A0A7W8QR73_9ACTN</name>
<dbReference type="Pfam" id="PF02366">
    <property type="entry name" value="PMT"/>
    <property type="match status" value="1"/>
</dbReference>
<comment type="caution">
    <text evidence="14">The sequence shown here is derived from an EMBL/GenBank/DDBJ whole genome shotgun (WGS) entry which is preliminary data.</text>
</comment>
<evidence type="ECO:0000256" key="5">
    <source>
        <dbReference type="ARBA" id="ARBA00022679"/>
    </source>
</evidence>
<evidence type="ECO:0000256" key="9">
    <source>
        <dbReference type="ARBA" id="ARBA00093617"/>
    </source>
</evidence>
<reference evidence="14 15" key="1">
    <citation type="submission" date="2020-08" db="EMBL/GenBank/DDBJ databases">
        <title>Sequencing the genomes of 1000 actinobacteria strains.</title>
        <authorList>
            <person name="Klenk H.-P."/>
        </authorList>
    </citation>
    <scope>NUCLEOTIDE SEQUENCE [LARGE SCALE GENOMIC DNA]</scope>
    <source>
        <strain evidence="14 15">DSM 44551</strain>
    </source>
</reference>
<proteinExistence type="inferred from homology"/>
<dbReference type="InterPro" id="IPR027005">
    <property type="entry name" value="PMT-like"/>
</dbReference>
<comment type="function">
    <text evidence="10">Protein O-mannosyltransferase that catalyzes the transfer of a single mannose residue from a polyprenol phospho-mannosyl lipidic donor to the hydroxyl group of selected serine and threonine residues in acceptor proteins.</text>
</comment>